<feature type="domain" description="GFO/IDH/MocA-like oxidoreductase" evidence="4">
    <location>
        <begin position="138"/>
        <end position="282"/>
    </location>
</feature>
<evidence type="ECO:0000313" key="6">
    <source>
        <dbReference type="Proteomes" id="UP000595374"/>
    </source>
</evidence>
<dbReference type="PANTHER" id="PTHR43818">
    <property type="entry name" value="BCDNA.GH03377"/>
    <property type="match status" value="1"/>
</dbReference>
<organism evidence="5 6">
    <name type="scientific">Brevibacterium casei</name>
    <dbReference type="NCBI Taxonomy" id="33889"/>
    <lineage>
        <taxon>Bacteria</taxon>
        <taxon>Bacillati</taxon>
        <taxon>Actinomycetota</taxon>
        <taxon>Actinomycetes</taxon>
        <taxon>Micrococcales</taxon>
        <taxon>Brevibacteriaceae</taxon>
        <taxon>Brevibacterium</taxon>
    </lineage>
</organism>
<evidence type="ECO:0000259" key="3">
    <source>
        <dbReference type="Pfam" id="PF01408"/>
    </source>
</evidence>
<dbReference type="PANTHER" id="PTHR43818:SF11">
    <property type="entry name" value="BCDNA.GH03377"/>
    <property type="match status" value="1"/>
</dbReference>
<sequence>MVNPLGVAVIGAGMAGRAHAAAWRAAPSESTPPIRLVSVCDMVPEVAEAAAAHFGYERYDTDWRTIVDAEDIDIVSVVVANSLHRELVEALLAAGKNVLCEKPLTDTIPDAEAMVAAAEAAPTLARLGFTFRRAPGIAAIAELVADGTLGPVHHIDAHYWTDYACSPLAPMSWRYTGDMGTGALADLGSHLTDTVEFIAGPILAVSGGRFHTAITERPLPLGHVIGHDHVEVSDEYEPVTNDDYAGFGVEFPTGSGTIQVSRISAGHPNTLAVEVFCENGSARFDMRSPGSIDLGTTSGDPLRDGLTTVQLGPAHPYIADGLPMAAPGIGIGQNDGFVFQARSFLQEVGGRPAADSLPRCATFAEGLHALAVRDAVIASAAHAGAREEVTA</sequence>
<protein>
    <submittedName>
        <fullName evidence="5">Gfo/Idh/MocA family oxidoreductase</fullName>
    </submittedName>
</protein>
<evidence type="ECO:0000313" key="5">
    <source>
        <dbReference type="EMBL" id="QQB14663.1"/>
    </source>
</evidence>
<reference evidence="5 6" key="1">
    <citation type="submission" date="2020-12" db="EMBL/GenBank/DDBJ databases">
        <title>FDA dAtabase for Regulatory Grade micrObial Sequences (FDA-ARGOS): Supporting development and validation of Infectious Disease Dx tests.</title>
        <authorList>
            <person name="Sproer C."/>
            <person name="Gronow S."/>
            <person name="Severitt S."/>
            <person name="Schroder I."/>
            <person name="Tallon L."/>
            <person name="Sadzewicz L."/>
            <person name="Zhao X."/>
            <person name="Boylan J."/>
            <person name="Ott S."/>
            <person name="Bowen H."/>
            <person name="Vavikolanu K."/>
            <person name="Mehta A."/>
            <person name="Aluvathingal J."/>
            <person name="Nadendla S."/>
            <person name="Lowell S."/>
            <person name="Myers T."/>
            <person name="Yan Y."/>
            <person name="Sichtig H."/>
        </authorList>
    </citation>
    <scope>NUCLEOTIDE SEQUENCE [LARGE SCALE GENOMIC DNA]</scope>
    <source>
        <strain evidence="5 6">FDAARGOS_990</strain>
    </source>
</reference>
<dbReference type="SUPFAM" id="SSF55347">
    <property type="entry name" value="Glyceraldehyde-3-phosphate dehydrogenase-like, C-terminal domain"/>
    <property type="match status" value="1"/>
</dbReference>
<dbReference type="GO" id="GO:0000166">
    <property type="term" value="F:nucleotide binding"/>
    <property type="evidence" value="ECO:0007669"/>
    <property type="project" value="InterPro"/>
</dbReference>
<dbReference type="InterPro" id="IPR050463">
    <property type="entry name" value="Gfo/Idh/MocA_oxidrdct_glycsds"/>
</dbReference>
<dbReference type="GO" id="GO:0016491">
    <property type="term" value="F:oxidoreductase activity"/>
    <property type="evidence" value="ECO:0007669"/>
    <property type="project" value="UniProtKB-KW"/>
</dbReference>
<dbReference type="InterPro" id="IPR036291">
    <property type="entry name" value="NAD(P)-bd_dom_sf"/>
</dbReference>
<dbReference type="InterPro" id="IPR055170">
    <property type="entry name" value="GFO_IDH_MocA-like_dom"/>
</dbReference>
<dbReference type="Proteomes" id="UP000595374">
    <property type="component" value="Chromosome"/>
</dbReference>
<evidence type="ECO:0000256" key="1">
    <source>
        <dbReference type="ARBA" id="ARBA00023002"/>
    </source>
</evidence>
<evidence type="ECO:0000259" key="4">
    <source>
        <dbReference type="Pfam" id="PF22725"/>
    </source>
</evidence>
<dbReference type="AlphaFoldDB" id="A0A7T4DJB1"/>
<gene>
    <name evidence="5" type="ORF">I6H47_01325</name>
</gene>
<name>A0A7T4DJB1_9MICO</name>
<feature type="domain" description="Gfo/Idh/MocA-like oxidoreductase N-terminal" evidence="3">
    <location>
        <begin position="6"/>
        <end position="124"/>
    </location>
</feature>
<keyword evidence="1" id="KW-0560">Oxidoreductase</keyword>
<dbReference type="Gene3D" id="3.30.360.10">
    <property type="entry name" value="Dihydrodipicolinate Reductase, domain 2"/>
    <property type="match status" value="1"/>
</dbReference>
<dbReference type="RefSeq" id="WP_198499718.1">
    <property type="nucleotide sequence ID" value="NZ_CP065989.1"/>
</dbReference>
<dbReference type="Pfam" id="PF22725">
    <property type="entry name" value="GFO_IDH_MocA_C3"/>
    <property type="match status" value="1"/>
</dbReference>
<accession>A0A7T4DJB1</accession>
<evidence type="ECO:0000256" key="2">
    <source>
        <dbReference type="ARBA" id="ARBA00023027"/>
    </source>
</evidence>
<dbReference type="Pfam" id="PF01408">
    <property type="entry name" value="GFO_IDH_MocA"/>
    <property type="match status" value="1"/>
</dbReference>
<dbReference type="InterPro" id="IPR000683">
    <property type="entry name" value="Gfo/Idh/MocA-like_OxRdtase_N"/>
</dbReference>
<keyword evidence="2" id="KW-0520">NAD</keyword>
<proteinExistence type="predicted"/>
<dbReference type="Gene3D" id="3.40.50.720">
    <property type="entry name" value="NAD(P)-binding Rossmann-like Domain"/>
    <property type="match status" value="1"/>
</dbReference>
<dbReference type="SUPFAM" id="SSF51735">
    <property type="entry name" value="NAD(P)-binding Rossmann-fold domains"/>
    <property type="match status" value="1"/>
</dbReference>
<dbReference type="EMBL" id="CP065989">
    <property type="protein sequence ID" value="QQB14663.1"/>
    <property type="molecule type" value="Genomic_DNA"/>
</dbReference>